<comment type="caution">
    <text evidence="13">The sequence shown here is derived from an EMBL/GenBank/DDBJ whole genome shotgun (WGS) entry which is preliminary data.</text>
</comment>
<accession>A0ABS0S8T6</accession>
<keyword evidence="14" id="KW-1185">Reference proteome</keyword>
<keyword evidence="5" id="KW-0732">Signal</keyword>
<gene>
    <name evidence="13" type="ORF">IOD40_03350</name>
</gene>
<evidence type="ECO:0000256" key="5">
    <source>
        <dbReference type="ARBA" id="ARBA00022729"/>
    </source>
</evidence>
<dbReference type="Proteomes" id="UP000601789">
    <property type="component" value="Unassembled WGS sequence"/>
</dbReference>
<evidence type="ECO:0000256" key="9">
    <source>
        <dbReference type="ARBA" id="ARBA00023316"/>
    </source>
</evidence>
<dbReference type="CDD" id="cd14844">
    <property type="entry name" value="Zn-DD-carboxypeptidase_like"/>
    <property type="match status" value="1"/>
</dbReference>
<dbReference type="InterPro" id="IPR010275">
    <property type="entry name" value="MepK"/>
</dbReference>
<organism evidence="13 14">
    <name type="scientific">Aquamicrobium zhengzhouense</name>
    <dbReference type="NCBI Taxonomy" id="2781738"/>
    <lineage>
        <taxon>Bacteria</taxon>
        <taxon>Pseudomonadati</taxon>
        <taxon>Pseudomonadota</taxon>
        <taxon>Alphaproteobacteria</taxon>
        <taxon>Hyphomicrobiales</taxon>
        <taxon>Phyllobacteriaceae</taxon>
        <taxon>Aquamicrobium</taxon>
    </lineage>
</organism>
<keyword evidence="4" id="KW-0479">Metal-binding</keyword>
<evidence type="ECO:0000256" key="10">
    <source>
        <dbReference type="ARBA" id="ARBA00093448"/>
    </source>
</evidence>
<comment type="cofactor">
    <cofactor evidence="1">
        <name>Zn(2+)</name>
        <dbReference type="ChEBI" id="CHEBI:29105"/>
    </cofactor>
</comment>
<evidence type="ECO:0000256" key="2">
    <source>
        <dbReference type="ARBA" id="ARBA00004776"/>
    </source>
</evidence>
<dbReference type="InterPro" id="IPR009045">
    <property type="entry name" value="Zn_M74/Hedgehog-like"/>
</dbReference>
<evidence type="ECO:0000256" key="7">
    <source>
        <dbReference type="ARBA" id="ARBA00022833"/>
    </source>
</evidence>
<proteinExistence type="inferred from homology"/>
<keyword evidence="6" id="KW-0378">Hydrolase</keyword>
<evidence type="ECO:0000256" key="1">
    <source>
        <dbReference type="ARBA" id="ARBA00001947"/>
    </source>
</evidence>
<dbReference type="SUPFAM" id="SSF55166">
    <property type="entry name" value="Hedgehog/DD-peptidase"/>
    <property type="match status" value="1"/>
</dbReference>
<evidence type="ECO:0000313" key="13">
    <source>
        <dbReference type="EMBL" id="MBI1619699.1"/>
    </source>
</evidence>
<dbReference type="Pfam" id="PF05951">
    <property type="entry name" value="Peptidase_M15_2"/>
    <property type="match status" value="1"/>
</dbReference>
<evidence type="ECO:0000256" key="12">
    <source>
        <dbReference type="SAM" id="MobiDB-lite"/>
    </source>
</evidence>
<comment type="similarity">
    <text evidence="10">Belongs to the peptidase M15 family.</text>
</comment>
<dbReference type="PANTHER" id="PTHR37425:SF1">
    <property type="entry name" value="OUTER MEMBRANE PROTEIN"/>
    <property type="match status" value="1"/>
</dbReference>
<protein>
    <recommendedName>
        <fullName evidence="11">Murein endopeptidase K</fullName>
    </recommendedName>
</protein>
<evidence type="ECO:0000313" key="14">
    <source>
        <dbReference type="Proteomes" id="UP000601789"/>
    </source>
</evidence>
<feature type="region of interest" description="Disordered" evidence="12">
    <location>
        <begin position="208"/>
        <end position="267"/>
    </location>
</feature>
<name>A0ABS0S8T6_9HYPH</name>
<evidence type="ECO:0000256" key="6">
    <source>
        <dbReference type="ARBA" id="ARBA00022801"/>
    </source>
</evidence>
<dbReference type="PANTHER" id="PTHR37425">
    <property type="match status" value="1"/>
</dbReference>
<feature type="compositionally biased region" description="Low complexity" evidence="12">
    <location>
        <begin position="255"/>
        <end position="267"/>
    </location>
</feature>
<keyword evidence="3" id="KW-0645">Protease</keyword>
<feature type="compositionally biased region" description="Low complexity" evidence="12">
    <location>
        <begin position="210"/>
        <end position="222"/>
    </location>
</feature>
<feature type="region of interest" description="Disordered" evidence="12">
    <location>
        <begin position="468"/>
        <end position="493"/>
    </location>
</feature>
<comment type="pathway">
    <text evidence="2">Cell wall biogenesis; cell wall polysaccharide biosynthesis.</text>
</comment>
<keyword evidence="8" id="KW-0482">Metalloprotease</keyword>
<evidence type="ECO:0000256" key="4">
    <source>
        <dbReference type="ARBA" id="ARBA00022723"/>
    </source>
</evidence>
<dbReference type="Gene3D" id="3.30.1380.10">
    <property type="match status" value="1"/>
</dbReference>
<dbReference type="EMBL" id="JADGMQ010000002">
    <property type="protein sequence ID" value="MBI1619699.1"/>
    <property type="molecule type" value="Genomic_DNA"/>
</dbReference>
<evidence type="ECO:0000256" key="8">
    <source>
        <dbReference type="ARBA" id="ARBA00023049"/>
    </source>
</evidence>
<reference evidence="13 14" key="1">
    <citation type="submission" date="2020-10" db="EMBL/GenBank/DDBJ databases">
        <title>Aquamicrobium zhengzhouensis sp. nov., a exopolysaccharide producing bacterium isolated from farmland soil.</title>
        <authorList>
            <person name="Wang X."/>
        </authorList>
    </citation>
    <scope>NUCLEOTIDE SEQUENCE [LARGE SCALE GENOMIC DNA]</scope>
    <source>
        <strain evidence="14">cd-1</strain>
    </source>
</reference>
<evidence type="ECO:0000256" key="11">
    <source>
        <dbReference type="ARBA" id="ARBA00093666"/>
    </source>
</evidence>
<sequence>MMISLGAASSAAAETRSLKLYFIHTKERAEITYKRNGRYDKKGIEQINRFLRDWRRNEPANMDPKLLDLMWEVYRSVGARDYIHVVSAYRSPKTNSSLRSRSSGVAENSQHMKGKAIDFYIPGVKLSTLRAAGFKAETGGVGYYPKSGAPFIHLDTGNVRSWPRMSRKELMALFPDGRTIHLPSDGKPLPGYQQAMAAYKARQKSGTTQLASLDSGSSRASSGSGGGLLTALFGGNRNDERPAAAPARPTPAPAAPVRQTAPAPVATPAPQAETIIAALPERNPPVPGAAPRPLLDVGAKPAQPIIPGIAVGATPEEPLQADAAPVLAQVPLPTRRPEYAPAAEVAVAAEDLPITAIAADRTPTGGSEAIAEMLALSAADARAGVVINNVPIPTMRPSLDGDDSALARQVAAVSSGGDVFALAALPETRPAALGINQAAVEIPPAPQQDERIAALSEKPRVAPIGRELDSGVRTSGKAARPQAGSSRTEPKARTVPIDRDVTSWAFRRDLDVNNAGGTTNGKAYNVVWSAPETVYTHGFQPSASDADPNRFTGKAVNFISVARFPAKQN</sequence>
<evidence type="ECO:0000256" key="3">
    <source>
        <dbReference type="ARBA" id="ARBA00022670"/>
    </source>
</evidence>
<keyword evidence="7" id="KW-0862">Zinc</keyword>
<keyword evidence="9" id="KW-0961">Cell wall biogenesis/degradation</keyword>